<accession>A0A553Q1S2</accession>
<dbReference type="Gene3D" id="3.40.390.10">
    <property type="entry name" value="Collagenase (Catalytic Domain)"/>
    <property type="match status" value="1"/>
</dbReference>
<feature type="binding site" evidence="1">
    <location>
        <position position="120"/>
    </location>
    <ligand>
        <name>Zn(2+)</name>
        <dbReference type="ChEBI" id="CHEBI:29105"/>
        <note>catalytic</note>
    </ligand>
</feature>
<dbReference type="Pfam" id="PF01400">
    <property type="entry name" value="Astacin"/>
    <property type="match status" value="1"/>
</dbReference>
<sequence>MNPDEEYGVQEGDMMLQRDRNAASDVWPEVDGQVFVPYEINPELGKRASLITQAFKMISEKTCVKFRLHTDEADYLHFKEGPGCASLVGLTGGEQPLLISKSCTAGNICHEILHALGFYHEHSRKDRNEYITIQYDNISPGREDNFEVRYGKTLGMAYDRGSIMHYGEDYFSRNGKPTIVTKDGNVKIGQRTHLSDLDVERIRKLYHCKGNEEEGTAQVDYGDYEMGLEGLWGFKFSTMAL</sequence>
<dbReference type="PRINTS" id="PR00480">
    <property type="entry name" value="ASTACIN"/>
</dbReference>
<keyword evidence="1 2" id="KW-0482">Metalloprotease</keyword>
<dbReference type="InterPro" id="IPR001506">
    <property type="entry name" value="Peptidase_M12A"/>
</dbReference>
<evidence type="ECO:0000313" key="4">
    <source>
        <dbReference type="EMBL" id="TRY83892.1"/>
    </source>
</evidence>
<dbReference type="Proteomes" id="UP000316079">
    <property type="component" value="Unassembled WGS sequence"/>
</dbReference>
<dbReference type="InterPro" id="IPR006026">
    <property type="entry name" value="Peptidase_Metallo"/>
</dbReference>
<dbReference type="EC" id="3.4.24.-" evidence="2"/>
<dbReference type="SUPFAM" id="SSF55486">
    <property type="entry name" value="Metalloproteases ('zincins'), catalytic domain"/>
    <property type="match status" value="1"/>
</dbReference>
<dbReference type="FunFam" id="3.40.390.10:FF:000065">
    <property type="entry name" value="Metalloendopeptidase"/>
    <property type="match status" value="1"/>
</dbReference>
<reference evidence="4 5" key="1">
    <citation type="journal article" date="2019" name="Sci. Data">
        <title>Hybrid genome assembly and annotation of Danionella translucida.</title>
        <authorList>
            <person name="Kadobianskyi M."/>
            <person name="Schulze L."/>
            <person name="Schuelke M."/>
            <person name="Judkewitz B."/>
        </authorList>
    </citation>
    <scope>NUCLEOTIDE SEQUENCE [LARGE SCALE GENOMIC DNA]</scope>
    <source>
        <strain evidence="4 5">Bolton</strain>
    </source>
</reference>
<keyword evidence="1 2" id="KW-0378">Hydrolase</keyword>
<comment type="caution">
    <text evidence="1">Lacks conserved residue(s) required for the propagation of feature annotation.</text>
</comment>
<feature type="binding site" evidence="1">
    <location>
        <position position="110"/>
    </location>
    <ligand>
        <name>Zn(2+)</name>
        <dbReference type="ChEBI" id="CHEBI:29105"/>
        <note>catalytic</note>
    </ligand>
</feature>
<comment type="cofactor">
    <cofactor evidence="1 2">
        <name>Zn(2+)</name>
        <dbReference type="ChEBI" id="CHEBI:29105"/>
    </cofactor>
    <text evidence="1 2">Binds 1 zinc ion per subunit.</text>
</comment>
<feature type="active site" evidence="1">
    <location>
        <position position="111"/>
    </location>
</feature>
<evidence type="ECO:0000313" key="5">
    <source>
        <dbReference type="Proteomes" id="UP000316079"/>
    </source>
</evidence>
<comment type="caution">
    <text evidence="4">The sequence shown here is derived from an EMBL/GenBank/DDBJ whole genome shotgun (WGS) entry which is preliminary data.</text>
</comment>
<dbReference type="GO" id="GO:0006508">
    <property type="term" value="P:proteolysis"/>
    <property type="evidence" value="ECO:0007669"/>
    <property type="project" value="UniProtKB-KW"/>
</dbReference>
<dbReference type="STRING" id="623744.A0A553Q1S2"/>
<dbReference type="EMBL" id="SRMA01026446">
    <property type="protein sequence ID" value="TRY83892.1"/>
    <property type="molecule type" value="Genomic_DNA"/>
</dbReference>
<feature type="domain" description="Peptidase M12A" evidence="3">
    <location>
        <begin position="21"/>
        <end position="209"/>
    </location>
</feature>
<protein>
    <recommendedName>
        <fullName evidence="2">Metalloendopeptidase</fullName>
        <ecNumber evidence="2">3.4.24.-</ecNumber>
    </recommendedName>
</protein>
<evidence type="ECO:0000256" key="1">
    <source>
        <dbReference type="PROSITE-ProRule" id="PRU01211"/>
    </source>
</evidence>
<keyword evidence="1 2" id="KW-0862">Zinc</keyword>
<gene>
    <name evidence="4" type="ORF">DNTS_030114</name>
</gene>
<dbReference type="SMART" id="SM00235">
    <property type="entry name" value="ZnMc"/>
    <property type="match status" value="1"/>
</dbReference>
<keyword evidence="1 2" id="KW-0645">Protease</keyword>
<dbReference type="InterPro" id="IPR034035">
    <property type="entry name" value="Astacin-like_dom"/>
</dbReference>
<name>A0A553Q1S2_9TELE</name>
<proteinExistence type="predicted"/>
<feature type="binding site" evidence="1">
    <location>
        <position position="114"/>
    </location>
    <ligand>
        <name>Zn(2+)</name>
        <dbReference type="ChEBI" id="CHEBI:29105"/>
        <note>catalytic</note>
    </ligand>
</feature>
<organism evidence="4 5">
    <name type="scientific">Danionella cerebrum</name>
    <dbReference type="NCBI Taxonomy" id="2873325"/>
    <lineage>
        <taxon>Eukaryota</taxon>
        <taxon>Metazoa</taxon>
        <taxon>Chordata</taxon>
        <taxon>Craniata</taxon>
        <taxon>Vertebrata</taxon>
        <taxon>Euteleostomi</taxon>
        <taxon>Actinopterygii</taxon>
        <taxon>Neopterygii</taxon>
        <taxon>Teleostei</taxon>
        <taxon>Ostariophysi</taxon>
        <taxon>Cypriniformes</taxon>
        <taxon>Danionidae</taxon>
        <taxon>Danioninae</taxon>
        <taxon>Danionella</taxon>
    </lineage>
</organism>
<keyword evidence="1 2" id="KW-0479">Metal-binding</keyword>
<dbReference type="InterPro" id="IPR024079">
    <property type="entry name" value="MetalloPept_cat_dom_sf"/>
</dbReference>
<dbReference type="PANTHER" id="PTHR10127">
    <property type="entry name" value="DISCOIDIN, CUB, EGF, LAMININ , AND ZINC METALLOPROTEASE DOMAIN CONTAINING"/>
    <property type="match status" value="1"/>
</dbReference>
<dbReference type="PROSITE" id="PS51864">
    <property type="entry name" value="ASTACIN"/>
    <property type="match status" value="1"/>
</dbReference>
<evidence type="ECO:0000256" key="2">
    <source>
        <dbReference type="RuleBase" id="RU361183"/>
    </source>
</evidence>
<dbReference type="CDD" id="cd04280">
    <property type="entry name" value="ZnMc_astacin_like"/>
    <property type="match status" value="1"/>
</dbReference>
<dbReference type="GO" id="GO:0008270">
    <property type="term" value="F:zinc ion binding"/>
    <property type="evidence" value="ECO:0007669"/>
    <property type="project" value="UniProtKB-UniRule"/>
</dbReference>
<keyword evidence="5" id="KW-1185">Reference proteome</keyword>
<dbReference type="PANTHER" id="PTHR10127:SF870">
    <property type="entry name" value="METALLOENDOPEPTIDASE"/>
    <property type="match status" value="1"/>
</dbReference>
<dbReference type="GO" id="GO:0004222">
    <property type="term" value="F:metalloendopeptidase activity"/>
    <property type="evidence" value="ECO:0007669"/>
    <property type="project" value="UniProtKB-UniRule"/>
</dbReference>
<evidence type="ECO:0000259" key="3">
    <source>
        <dbReference type="PROSITE" id="PS51864"/>
    </source>
</evidence>
<dbReference type="OrthoDB" id="291007at2759"/>
<dbReference type="AlphaFoldDB" id="A0A553Q1S2"/>